<evidence type="ECO:0000313" key="2">
    <source>
        <dbReference type="Proteomes" id="UP001331761"/>
    </source>
</evidence>
<dbReference type="AlphaFoldDB" id="A0AAN8FII1"/>
<evidence type="ECO:0000313" key="1">
    <source>
        <dbReference type="EMBL" id="KAK5979275.1"/>
    </source>
</evidence>
<protein>
    <submittedName>
        <fullName evidence="1">Uncharacterized protein</fullName>
    </submittedName>
</protein>
<dbReference type="Proteomes" id="UP001331761">
    <property type="component" value="Unassembled WGS sequence"/>
</dbReference>
<sequence>MQLCFNLISSRSSHLPFSLLLSPLLQDTSNLRHYLFPHAVIDDSVSSDRLVCFRSSSTPPYKSFVTLDCSTLNE</sequence>
<name>A0AAN8FII1_TRICO</name>
<keyword evidence="2" id="KW-1185">Reference proteome</keyword>
<gene>
    <name evidence="1" type="ORF">GCK32_000662</name>
</gene>
<dbReference type="EMBL" id="WIXE01008497">
    <property type="protein sequence ID" value="KAK5979275.1"/>
    <property type="molecule type" value="Genomic_DNA"/>
</dbReference>
<proteinExistence type="predicted"/>
<reference evidence="1 2" key="1">
    <citation type="submission" date="2019-10" db="EMBL/GenBank/DDBJ databases">
        <title>Assembly and Annotation for the nematode Trichostrongylus colubriformis.</title>
        <authorList>
            <person name="Martin J."/>
        </authorList>
    </citation>
    <scope>NUCLEOTIDE SEQUENCE [LARGE SCALE GENOMIC DNA]</scope>
    <source>
        <strain evidence="1">G859</strain>
        <tissue evidence="1">Whole worm</tissue>
    </source>
</reference>
<comment type="caution">
    <text evidence="1">The sequence shown here is derived from an EMBL/GenBank/DDBJ whole genome shotgun (WGS) entry which is preliminary data.</text>
</comment>
<organism evidence="1 2">
    <name type="scientific">Trichostrongylus colubriformis</name>
    <name type="common">Black scour worm</name>
    <dbReference type="NCBI Taxonomy" id="6319"/>
    <lineage>
        <taxon>Eukaryota</taxon>
        <taxon>Metazoa</taxon>
        <taxon>Ecdysozoa</taxon>
        <taxon>Nematoda</taxon>
        <taxon>Chromadorea</taxon>
        <taxon>Rhabditida</taxon>
        <taxon>Rhabditina</taxon>
        <taxon>Rhabditomorpha</taxon>
        <taxon>Strongyloidea</taxon>
        <taxon>Trichostrongylidae</taxon>
        <taxon>Trichostrongylus</taxon>
    </lineage>
</organism>
<accession>A0AAN8FII1</accession>